<evidence type="ECO:0000313" key="1">
    <source>
        <dbReference type="EMBL" id="JAD30556.1"/>
    </source>
</evidence>
<sequence>MAVWSPMECSPTDRPGELLPAALSRLLSGPKAFSM</sequence>
<reference evidence="1" key="2">
    <citation type="journal article" date="2015" name="Data Brief">
        <title>Shoot transcriptome of the giant reed, Arundo donax.</title>
        <authorList>
            <person name="Barrero R.A."/>
            <person name="Guerrero F.D."/>
            <person name="Moolhuijzen P."/>
            <person name="Goolsby J.A."/>
            <person name="Tidwell J."/>
            <person name="Bellgard S.E."/>
            <person name="Bellgard M.I."/>
        </authorList>
    </citation>
    <scope>NUCLEOTIDE SEQUENCE</scope>
    <source>
        <tissue evidence="1">Shoot tissue taken approximately 20 cm above the soil surface</tissue>
    </source>
</reference>
<dbReference type="AlphaFoldDB" id="A0A0A8YVE1"/>
<reference evidence="1" key="1">
    <citation type="submission" date="2014-09" db="EMBL/GenBank/DDBJ databases">
        <authorList>
            <person name="Magalhaes I.L.F."/>
            <person name="Oliveira U."/>
            <person name="Santos F.R."/>
            <person name="Vidigal T.H.D.A."/>
            <person name="Brescovit A.D."/>
            <person name="Santos A.J."/>
        </authorList>
    </citation>
    <scope>NUCLEOTIDE SEQUENCE</scope>
    <source>
        <tissue evidence="1">Shoot tissue taken approximately 20 cm above the soil surface</tissue>
    </source>
</reference>
<protein>
    <submittedName>
        <fullName evidence="1">Uncharacterized protein</fullName>
    </submittedName>
</protein>
<organism evidence="1">
    <name type="scientific">Arundo donax</name>
    <name type="common">Giant reed</name>
    <name type="synonym">Donax arundinaceus</name>
    <dbReference type="NCBI Taxonomy" id="35708"/>
    <lineage>
        <taxon>Eukaryota</taxon>
        <taxon>Viridiplantae</taxon>
        <taxon>Streptophyta</taxon>
        <taxon>Embryophyta</taxon>
        <taxon>Tracheophyta</taxon>
        <taxon>Spermatophyta</taxon>
        <taxon>Magnoliopsida</taxon>
        <taxon>Liliopsida</taxon>
        <taxon>Poales</taxon>
        <taxon>Poaceae</taxon>
        <taxon>PACMAD clade</taxon>
        <taxon>Arundinoideae</taxon>
        <taxon>Arundineae</taxon>
        <taxon>Arundo</taxon>
    </lineage>
</organism>
<accession>A0A0A8YVE1</accession>
<name>A0A0A8YVE1_ARUDO</name>
<proteinExistence type="predicted"/>
<dbReference type="EMBL" id="GBRH01267339">
    <property type="protein sequence ID" value="JAD30556.1"/>
    <property type="molecule type" value="Transcribed_RNA"/>
</dbReference>